<feature type="transmembrane region" description="Helical" evidence="8">
    <location>
        <begin position="200"/>
        <end position="220"/>
    </location>
</feature>
<dbReference type="FunFam" id="1.10.3860.10:FF:000001">
    <property type="entry name" value="C4-dicarboxylate transport protein"/>
    <property type="match status" value="1"/>
</dbReference>
<keyword evidence="4 8" id="KW-0812">Transmembrane</keyword>
<reference evidence="9 10" key="1">
    <citation type="submission" date="2016-10" db="EMBL/GenBank/DDBJ databases">
        <authorList>
            <person name="de Groot N.N."/>
        </authorList>
    </citation>
    <scope>NUCLEOTIDE SEQUENCE [LARGE SCALE GENOMIC DNA]</scope>
    <source>
        <strain evidence="9 10">DSM 15893</strain>
    </source>
</reference>
<keyword evidence="7 8" id="KW-0472">Membrane</keyword>
<accession>A0A1I5M9C9</accession>
<evidence type="ECO:0000256" key="6">
    <source>
        <dbReference type="ARBA" id="ARBA00022989"/>
    </source>
</evidence>
<keyword evidence="3" id="KW-1003">Cell membrane</keyword>
<dbReference type="Proteomes" id="UP000182692">
    <property type="component" value="Unassembled WGS sequence"/>
</dbReference>
<dbReference type="PRINTS" id="PR00173">
    <property type="entry name" value="EDTRNSPORT"/>
</dbReference>
<keyword evidence="2" id="KW-0813">Transport</keyword>
<dbReference type="OrthoDB" id="9766690at2"/>
<evidence type="ECO:0000256" key="5">
    <source>
        <dbReference type="ARBA" id="ARBA00022847"/>
    </source>
</evidence>
<evidence type="ECO:0000313" key="9">
    <source>
        <dbReference type="EMBL" id="SFP06238.1"/>
    </source>
</evidence>
<feature type="transmembrane region" description="Helical" evidence="8">
    <location>
        <begin position="365"/>
        <end position="387"/>
    </location>
</feature>
<feature type="transmembrane region" description="Helical" evidence="8">
    <location>
        <begin position="161"/>
        <end position="179"/>
    </location>
</feature>
<dbReference type="InterPro" id="IPR036458">
    <property type="entry name" value="Na:dicarbo_symporter_sf"/>
</dbReference>
<gene>
    <name evidence="9" type="ORF">SAMN03084138_01230</name>
</gene>
<dbReference type="RefSeq" id="WP_074925861.1">
    <property type="nucleotide sequence ID" value="NZ_FOWR01000007.1"/>
</dbReference>
<feature type="transmembrane region" description="Helical" evidence="8">
    <location>
        <begin position="98"/>
        <end position="120"/>
    </location>
</feature>
<dbReference type="STRING" id="1121869.SAMN03084138_01230"/>
<protein>
    <submittedName>
        <fullName evidence="9">Na+/H+-dicarboxylate symporter</fullName>
    </submittedName>
</protein>
<evidence type="ECO:0000256" key="4">
    <source>
        <dbReference type="ARBA" id="ARBA00022692"/>
    </source>
</evidence>
<evidence type="ECO:0000256" key="7">
    <source>
        <dbReference type="ARBA" id="ARBA00023136"/>
    </source>
</evidence>
<dbReference type="AlphaFoldDB" id="A0A1I5M9C9"/>
<name>A0A1I5M9C9_9GAMM</name>
<dbReference type="PANTHER" id="PTHR42865:SF7">
    <property type="entry name" value="PROTON_GLUTAMATE-ASPARTATE SYMPORTER"/>
    <property type="match status" value="1"/>
</dbReference>
<feature type="transmembrane region" description="Helical" evidence="8">
    <location>
        <begin position="226"/>
        <end position="253"/>
    </location>
</feature>
<dbReference type="EMBL" id="FOWR01000007">
    <property type="protein sequence ID" value="SFP06238.1"/>
    <property type="molecule type" value="Genomic_DNA"/>
</dbReference>
<dbReference type="SUPFAM" id="SSF118215">
    <property type="entry name" value="Proton glutamate symport protein"/>
    <property type="match status" value="1"/>
</dbReference>
<evidence type="ECO:0000256" key="8">
    <source>
        <dbReference type="SAM" id="Phobius"/>
    </source>
</evidence>
<dbReference type="GO" id="GO:0006835">
    <property type="term" value="P:dicarboxylic acid transport"/>
    <property type="evidence" value="ECO:0007669"/>
    <property type="project" value="TreeGrafter"/>
</dbReference>
<dbReference type="InterPro" id="IPR001991">
    <property type="entry name" value="Na-dicarboxylate_symporter"/>
</dbReference>
<feature type="transmembrane region" description="Helical" evidence="8">
    <location>
        <begin position="67"/>
        <end position="86"/>
    </location>
</feature>
<dbReference type="GO" id="GO:0005886">
    <property type="term" value="C:plasma membrane"/>
    <property type="evidence" value="ECO:0007669"/>
    <property type="project" value="UniProtKB-SubCell"/>
</dbReference>
<feature type="transmembrane region" description="Helical" evidence="8">
    <location>
        <begin position="12"/>
        <end position="35"/>
    </location>
</feature>
<keyword evidence="6 8" id="KW-1133">Transmembrane helix</keyword>
<dbReference type="Pfam" id="PF00375">
    <property type="entry name" value="SDF"/>
    <property type="match status" value="1"/>
</dbReference>
<dbReference type="GO" id="GO:0015293">
    <property type="term" value="F:symporter activity"/>
    <property type="evidence" value="ECO:0007669"/>
    <property type="project" value="UniProtKB-KW"/>
</dbReference>
<dbReference type="GeneID" id="35872191"/>
<feature type="transmembrane region" description="Helical" evidence="8">
    <location>
        <begin position="339"/>
        <end position="359"/>
    </location>
</feature>
<proteinExistence type="predicted"/>
<dbReference type="PANTHER" id="PTHR42865">
    <property type="entry name" value="PROTON/GLUTAMATE-ASPARTATE SYMPORTER"/>
    <property type="match status" value="1"/>
</dbReference>
<evidence type="ECO:0000313" key="10">
    <source>
        <dbReference type="Proteomes" id="UP000182692"/>
    </source>
</evidence>
<evidence type="ECO:0000256" key="1">
    <source>
        <dbReference type="ARBA" id="ARBA00004651"/>
    </source>
</evidence>
<keyword evidence="5" id="KW-0769">Symport</keyword>
<organism evidence="9 10">
    <name type="scientific">Enterovibrio norvegicus DSM 15893</name>
    <dbReference type="NCBI Taxonomy" id="1121869"/>
    <lineage>
        <taxon>Bacteria</taxon>
        <taxon>Pseudomonadati</taxon>
        <taxon>Pseudomonadota</taxon>
        <taxon>Gammaproteobacteria</taxon>
        <taxon>Vibrionales</taxon>
        <taxon>Vibrionaceae</taxon>
        <taxon>Enterovibrio</taxon>
    </lineage>
</organism>
<evidence type="ECO:0000256" key="2">
    <source>
        <dbReference type="ARBA" id="ARBA00022448"/>
    </source>
</evidence>
<sequence length="449" mass="46776">MSNAASNGEGKMSLTAKVIVGLVAGILLGLTINILGLNPAGGFVDTYITNGLFHVVGKMFVNALKMLVVPLVLFSLICGVCGIGDIKMLGRVGSKSFGLYILTTAIAIAVAITVAVISGIGSGMDMATESAFSGREAPPLSQVLIDIIPNNPINALSEGEMLQIIFFAILMGVCILMVGKPAKKLVELIEVLNEVMMKMVTVIMEIAPYAVFCLIAKAMANLGLALFAQLIGYVVVLIAVLMLHLFVVIPFILKLFSSLSVTTFLKKARNMQVFAFSTASSNATIPVTLRTVTERLGVRNSVGSFTVPFGATINMDGTAIMQGVATVFIANIYGVDLGLAGYVTVIMMAVLASIGTAGVPGVGLIMLSMVFAQVGLPLEGIGLILGVDRLLDMVRTAVNVTGDAAVSCIVAKSEGKLDESIFNDPKAGVVAGVDIDHDAEKELADVAKG</sequence>
<dbReference type="Gene3D" id="1.10.3860.10">
    <property type="entry name" value="Sodium:dicarboxylate symporter"/>
    <property type="match status" value="1"/>
</dbReference>
<evidence type="ECO:0000256" key="3">
    <source>
        <dbReference type="ARBA" id="ARBA00022475"/>
    </source>
</evidence>
<comment type="subcellular location">
    <subcellularLocation>
        <location evidence="1">Cell membrane</location>
        <topology evidence="1">Multi-pass membrane protein</topology>
    </subcellularLocation>
</comment>